<organism evidence="1 2">
    <name type="scientific">Panagrolaimus superbus</name>
    <dbReference type="NCBI Taxonomy" id="310955"/>
    <lineage>
        <taxon>Eukaryota</taxon>
        <taxon>Metazoa</taxon>
        <taxon>Ecdysozoa</taxon>
        <taxon>Nematoda</taxon>
        <taxon>Chromadorea</taxon>
        <taxon>Rhabditida</taxon>
        <taxon>Tylenchina</taxon>
        <taxon>Panagrolaimomorpha</taxon>
        <taxon>Panagrolaimoidea</taxon>
        <taxon>Panagrolaimidae</taxon>
        <taxon>Panagrolaimus</taxon>
    </lineage>
</organism>
<dbReference type="Proteomes" id="UP000887577">
    <property type="component" value="Unplaced"/>
</dbReference>
<keyword evidence="1" id="KW-1185">Reference proteome</keyword>
<proteinExistence type="predicted"/>
<name>A0A914YQ60_9BILA</name>
<dbReference type="AlphaFoldDB" id="A0A914YQ60"/>
<sequence length="141" mass="15070">MARGHVLALEGEELATDREAGVVLRFRNARHLQQLQRGATGTDEHEAAVGGGLGAGLEVLHRHVPALVGVLPQRAHFVVQVQAEVRAALQAGGQLAGDHTEVDVGTERHPGRGDLLLRITALHQQRCHCLICAGSSEYCMP</sequence>
<dbReference type="WBParaSite" id="PSU_v2.g21167.t1">
    <property type="protein sequence ID" value="PSU_v2.g21167.t1"/>
    <property type="gene ID" value="PSU_v2.g21167"/>
</dbReference>
<reference evidence="2" key="1">
    <citation type="submission" date="2022-11" db="UniProtKB">
        <authorList>
            <consortium name="WormBaseParasite"/>
        </authorList>
    </citation>
    <scope>IDENTIFICATION</scope>
</reference>
<accession>A0A914YQ60</accession>
<evidence type="ECO:0000313" key="2">
    <source>
        <dbReference type="WBParaSite" id="PSU_v2.g21167.t1"/>
    </source>
</evidence>
<protein>
    <submittedName>
        <fullName evidence="2">Uncharacterized protein</fullName>
    </submittedName>
</protein>
<evidence type="ECO:0000313" key="1">
    <source>
        <dbReference type="Proteomes" id="UP000887577"/>
    </source>
</evidence>